<protein>
    <submittedName>
        <fullName evidence="3">Uncharacterized protein</fullName>
    </submittedName>
</protein>
<evidence type="ECO:0000256" key="2">
    <source>
        <dbReference type="SAM" id="MobiDB-lite"/>
    </source>
</evidence>
<feature type="coiled-coil region" evidence="1">
    <location>
        <begin position="261"/>
        <end position="298"/>
    </location>
</feature>
<evidence type="ECO:0000256" key="1">
    <source>
        <dbReference type="SAM" id="Coils"/>
    </source>
</evidence>
<dbReference type="AlphaFoldDB" id="A0A937X2B8"/>
<feature type="region of interest" description="Disordered" evidence="2">
    <location>
        <begin position="307"/>
        <end position="338"/>
    </location>
</feature>
<dbReference type="Proteomes" id="UP000703893">
    <property type="component" value="Unassembled WGS sequence"/>
</dbReference>
<evidence type="ECO:0000313" key="3">
    <source>
        <dbReference type="EMBL" id="MBM3274736.1"/>
    </source>
</evidence>
<organism evidence="3 4">
    <name type="scientific">Candidatus Tanganyikabacteria bacterium</name>
    <dbReference type="NCBI Taxonomy" id="2961651"/>
    <lineage>
        <taxon>Bacteria</taxon>
        <taxon>Bacillati</taxon>
        <taxon>Candidatus Sericytochromatia</taxon>
        <taxon>Candidatus Tanganyikabacteria</taxon>
    </lineage>
</organism>
<accession>A0A937X2B8</accession>
<dbReference type="EMBL" id="VGJX01000312">
    <property type="protein sequence ID" value="MBM3274736.1"/>
    <property type="molecule type" value="Genomic_DNA"/>
</dbReference>
<dbReference type="PROSITE" id="PS50890">
    <property type="entry name" value="PUA"/>
    <property type="match status" value="1"/>
</dbReference>
<keyword evidence="1" id="KW-0175">Coiled coil</keyword>
<comment type="caution">
    <text evidence="3">The sequence shown here is derived from an EMBL/GenBank/DDBJ whole genome shotgun (WGS) entry which is preliminary data.</text>
</comment>
<feature type="non-terminal residue" evidence="3">
    <location>
        <position position="661"/>
    </location>
</feature>
<name>A0A937X2B8_9BACT</name>
<proteinExistence type="predicted"/>
<feature type="compositionally biased region" description="Low complexity" evidence="2">
    <location>
        <begin position="307"/>
        <end position="326"/>
    </location>
</feature>
<sequence>MAVQKLVTEVAGMRRQPAPQVDAQGRIYKAPAPRESTVLGFAGDIVVGAAQGVGDMVGGVFNLIFHPIQTIKGLVMLPITLITRPGDLVRAFTEPYSQAIASGHAGRAIGRGIVEIGSIIFGPKLIGKGIDAVKGATAAGKAGGAAGAASKVTELGAKAGKVAETAEKASKVANAAEKAGKAGKAAEVASTAAKVAEGVAGGQKITVVVGTEVGKAAKAAKVAGKAKKLADAASRASKAAKSASAAETARKAANAAKAARRADAARKAAEAAAAAQKIEEAARVASAAEKAAEAAKAASKAASAANRASKAGKAATRAGRVARTASKGTKVARTAAKAGKVSRTAKAAKFVKGTTATKSTATAARASRTAKVTAAVKSSPEVLLRETRRVRMWGNQKVVNLPGKGSLRITNFSYESVREVRYMNAAAGSAAKAGSKVAKAGAKAGAKAAKAAKKVPVKVPNLKVAKPFASASKKMGERAAALKATGNLAEARRLETLSAKLEAAGKVYAKGDKAKGLAMFRESLNKKGTQEALRLSNKADEVLAAFGKPGGEVFKRSQVVAEAAGKATRTGKTVARGARVSRAKAAAKASRATRVRAPKTPAVTVPAHAGAVNGTGLSRAAARVDGWFKNVRAEFGRMGQMKVAQLPGHIWGLTTGFAKDL</sequence>
<gene>
    <name evidence="3" type="ORF">FJZ00_06265</name>
</gene>
<reference evidence="3 4" key="1">
    <citation type="submission" date="2019-03" db="EMBL/GenBank/DDBJ databases">
        <title>Lake Tanganyika Metagenome-Assembled Genomes (MAGs).</title>
        <authorList>
            <person name="Tran P."/>
        </authorList>
    </citation>
    <scope>NUCLEOTIDE SEQUENCE [LARGE SCALE GENOMIC DNA]</scope>
    <source>
        <strain evidence="3">K_DeepCast_65m_m2_236</strain>
    </source>
</reference>
<evidence type="ECO:0000313" key="4">
    <source>
        <dbReference type="Proteomes" id="UP000703893"/>
    </source>
</evidence>